<sequence length="473" mass="52761">MSTESSSLEKLSKDETLRLRKTYIGGSVTLFFKEDPLKIVRGKAQYMYDEKGNEYLDCINNVAHVGHSHPHVVKACNEQMSLLNTNSRYLHDNLVIYAKRLCEYFPNKLSVCYFVNSGSEANDLALRLARSHTHHEDVITLDAAYHGHLTTTIDISPYKFEKMKCGKKEWVHVAPLPCSYRGKYTREKVPENEIGELYAQEVQKLINNAHNSGRKIAAFICESMVSCGGQVVLPNGYLRHVYKYVRQAGGVCIADEVQVGFGRIGSSMWAFQSQGNDIVPDIVTLGKPIGNGFPVACVVTTPEISKSFEKIGTEYFNTYGGNPVSIAVANAVLDVIESGNLMKHADEVGSYLLSSLQTLKLKHPLIGDVRGKGLFIGIDLVKNQETKEPAAEEANYCVRRFKEEGIIMSTEGKYENVLKFKPPMVFTMDNAKYWLRVLNEILFEIESDDALTSGSISSRSSNISESFESSSEN</sequence>
<dbReference type="InterPro" id="IPR015421">
    <property type="entry name" value="PyrdxlP-dep_Trfase_major"/>
</dbReference>
<dbReference type="Gene3D" id="3.40.640.10">
    <property type="entry name" value="Type I PLP-dependent aspartate aminotransferase-like (Major domain)"/>
    <property type="match status" value="1"/>
</dbReference>
<dbReference type="InterPro" id="IPR049704">
    <property type="entry name" value="Aminotrans_3_PPA_site"/>
</dbReference>
<reference evidence="5 9" key="1">
    <citation type="journal article" date="2018" name="Gigascience">
        <title>Genomes of trombidid mites reveal novel predicted allergens and laterally-transferred genes associated with secondary metabolism.</title>
        <authorList>
            <person name="Dong X."/>
            <person name="Chaisiri K."/>
            <person name="Xia D."/>
            <person name="Armstrong S.D."/>
            <person name="Fang Y."/>
            <person name="Donnelly M.J."/>
            <person name="Kadowaki T."/>
            <person name="McGarry J.W."/>
            <person name="Darby A.C."/>
            <person name="Makepeace B.L."/>
        </authorList>
    </citation>
    <scope>NUCLEOTIDE SEQUENCE [LARGE SCALE GENOMIC DNA]</scope>
    <source>
        <strain evidence="5">UoL-WK</strain>
    </source>
</reference>
<dbReference type="Proteomes" id="UP000285301">
    <property type="component" value="Unassembled WGS sequence"/>
</dbReference>
<keyword evidence="2 3" id="KW-0663">Pyridoxal phosphate</keyword>
<dbReference type="GO" id="GO:0008483">
    <property type="term" value="F:transaminase activity"/>
    <property type="evidence" value="ECO:0007669"/>
    <property type="project" value="UniProtKB-KW"/>
</dbReference>
<dbReference type="PANTHER" id="PTHR45688">
    <property type="match status" value="1"/>
</dbReference>
<reference evidence="5" key="2">
    <citation type="submission" date="2018-11" db="EMBL/GenBank/DDBJ databases">
        <title>Trombidioid mite genomics.</title>
        <authorList>
            <person name="Dong X."/>
        </authorList>
    </citation>
    <scope>NUCLEOTIDE SEQUENCE</scope>
    <source>
        <strain evidence="5">UoL-WK</strain>
    </source>
</reference>
<dbReference type="EMBL" id="NCKU01001018">
    <property type="protein sequence ID" value="RWS13349.1"/>
    <property type="molecule type" value="Genomic_DNA"/>
</dbReference>
<name>A0A3S3SA37_9ACAR</name>
<evidence type="ECO:0000313" key="6">
    <source>
        <dbReference type="EMBL" id="RWS12561.1"/>
    </source>
</evidence>
<accession>A0A3S3SA37</accession>
<dbReference type="Pfam" id="PF00202">
    <property type="entry name" value="Aminotran_3"/>
    <property type="match status" value="1"/>
</dbReference>
<dbReference type="GO" id="GO:0005739">
    <property type="term" value="C:mitochondrion"/>
    <property type="evidence" value="ECO:0007669"/>
    <property type="project" value="TreeGrafter"/>
</dbReference>
<dbReference type="EMBL" id="NCKU01001276">
    <property type="protein sequence ID" value="RWS12561.1"/>
    <property type="molecule type" value="Genomic_DNA"/>
</dbReference>
<evidence type="ECO:0000256" key="3">
    <source>
        <dbReference type="RuleBase" id="RU003560"/>
    </source>
</evidence>
<dbReference type="EMBL" id="NCKU01001020">
    <property type="protein sequence ID" value="RWS13341.1"/>
    <property type="molecule type" value="Genomic_DNA"/>
</dbReference>
<evidence type="ECO:0000256" key="1">
    <source>
        <dbReference type="ARBA" id="ARBA00008954"/>
    </source>
</evidence>
<dbReference type="PIRSF" id="PIRSF000521">
    <property type="entry name" value="Transaminase_4ab_Lys_Orn"/>
    <property type="match status" value="1"/>
</dbReference>
<evidence type="ECO:0000313" key="7">
    <source>
        <dbReference type="EMBL" id="RWS13341.1"/>
    </source>
</evidence>
<dbReference type="STRING" id="1965070.A0A3S3SA37"/>
<keyword evidence="5" id="KW-0808">Transferase</keyword>
<evidence type="ECO:0000313" key="9">
    <source>
        <dbReference type="Proteomes" id="UP000285301"/>
    </source>
</evidence>
<dbReference type="CDD" id="cd00610">
    <property type="entry name" value="OAT_like"/>
    <property type="match status" value="1"/>
</dbReference>
<evidence type="ECO:0000256" key="2">
    <source>
        <dbReference type="ARBA" id="ARBA00022898"/>
    </source>
</evidence>
<dbReference type="SUPFAM" id="SSF53383">
    <property type="entry name" value="PLP-dependent transferases"/>
    <property type="match status" value="1"/>
</dbReference>
<comment type="similarity">
    <text evidence="1 3">Belongs to the class-III pyridoxal-phosphate-dependent aminotransferase family.</text>
</comment>
<proteinExistence type="inferred from homology"/>
<dbReference type="OrthoDB" id="10261433at2759"/>
<protein>
    <submittedName>
        <fullName evidence="5">Alanine--glyoxylate aminotransferase 2-like 1</fullName>
    </submittedName>
</protein>
<evidence type="ECO:0000313" key="8">
    <source>
        <dbReference type="EMBL" id="RWS13349.1"/>
    </source>
</evidence>
<dbReference type="PROSITE" id="PS00600">
    <property type="entry name" value="AA_TRANSFER_CLASS_3"/>
    <property type="match status" value="1"/>
</dbReference>
<dbReference type="InterPro" id="IPR005814">
    <property type="entry name" value="Aminotrans_3"/>
</dbReference>
<dbReference type="GO" id="GO:0030170">
    <property type="term" value="F:pyridoxal phosphate binding"/>
    <property type="evidence" value="ECO:0007669"/>
    <property type="project" value="InterPro"/>
</dbReference>
<keyword evidence="9" id="KW-1185">Reference proteome</keyword>
<dbReference type="EMBL" id="NCKU01001279">
    <property type="protein sequence ID" value="RWS12550.1"/>
    <property type="molecule type" value="Genomic_DNA"/>
</dbReference>
<dbReference type="Gene3D" id="3.90.1150.10">
    <property type="entry name" value="Aspartate Aminotransferase, domain 1"/>
    <property type="match status" value="1"/>
</dbReference>
<evidence type="ECO:0000256" key="4">
    <source>
        <dbReference type="SAM" id="MobiDB-lite"/>
    </source>
</evidence>
<feature type="region of interest" description="Disordered" evidence="4">
    <location>
        <begin position="452"/>
        <end position="473"/>
    </location>
</feature>
<organism evidence="5 9">
    <name type="scientific">Dinothrombium tinctorium</name>
    <dbReference type="NCBI Taxonomy" id="1965070"/>
    <lineage>
        <taxon>Eukaryota</taxon>
        <taxon>Metazoa</taxon>
        <taxon>Ecdysozoa</taxon>
        <taxon>Arthropoda</taxon>
        <taxon>Chelicerata</taxon>
        <taxon>Arachnida</taxon>
        <taxon>Acari</taxon>
        <taxon>Acariformes</taxon>
        <taxon>Trombidiformes</taxon>
        <taxon>Prostigmata</taxon>
        <taxon>Anystina</taxon>
        <taxon>Parasitengona</taxon>
        <taxon>Trombidioidea</taxon>
        <taxon>Trombidiidae</taxon>
        <taxon>Dinothrombium</taxon>
    </lineage>
</organism>
<dbReference type="InterPro" id="IPR015422">
    <property type="entry name" value="PyrdxlP-dep_Trfase_small"/>
</dbReference>
<comment type="caution">
    <text evidence="5">The sequence shown here is derived from an EMBL/GenBank/DDBJ whole genome shotgun (WGS) entry which is preliminary data.</text>
</comment>
<keyword evidence="5" id="KW-0032">Aminotransferase</keyword>
<evidence type="ECO:0000313" key="5">
    <source>
        <dbReference type="EMBL" id="RWS12550.1"/>
    </source>
</evidence>
<dbReference type="AlphaFoldDB" id="A0A3S3SA37"/>
<dbReference type="PANTHER" id="PTHR45688:SF13">
    <property type="entry name" value="ALANINE--GLYOXYLATE AMINOTRANSFERASE 2-LIKE"/>
    <property type="match status" value="1"/>
</dbReference>
<feature type="compositionally biased region" description="Low complexity" evidence="4">
    <location>
        <begin position="453"/>
        <end position="473"/>
    </location>
</feature>
<dbReference type="InterPro" id="IPR015424">
    <property type="entry name" value="PyrdxlP-dep_Trfase"/>
</dbReference>
<gene>
    <name evidence="8" type="ORF">B4U79_12314</name>
    <name evidence="5" type="ORF">B4U79_13366</name>
    <name evidence="6" type="ORF">B4U79_14124</name>
    <name evidence="7" type="ORF">B4U79_15632</name>
</gene>